<evidence type="ECO:0000256" key="1">
    <source>
        <dbReference type="SAM" id="SignalP"/>
    </source>
</evidence>
<gene>
    <name evidence="2" type="ORF">SUNI508_11789</name>
</gene>
<protein>
    <submittedName>
        <fullName evidence="2">Uncharacterized protein</fullName>
    </submittedName>
</protein>
<comment type="caution">
    <text evidence="2">The sequence shown here is derived from an EMBL/GenBank/DDBJ whole genome shotgun (WGS) entry which is preliminary data.</text>
</comment>
<feature type="signal peptide" evidence="1">
    <location>
        <begin position="1"/>
        <end position="18"/>
    </location>
</feature>
<evidence type="ECO:0000313" key="3">
    <source>
        <dbReference type="Proteomes" id="UP001408356"/>
    </source>
</evidence>
<keyword evidence="3" id="KW-1185">Reference proteome</keyword>
<dbReference type="EMBL" id="JARVKF010000437">
    <property type="protein sequence ID" value="KAK9413580.1"/>
    <property type="molecule type" value="Genomic_DNA"/>
</dbReference>
<dbReference type="Proteomes" id="UP001408356">
    <property type="component" value="Unassembled WGS sequence"/>
</dbReference>
<evidence type="ECO:0000313" key="2">
    <source>
        <dbReference type="EMBL" id="KAK9413580.1"/>
    </source>
</evidence>
<keyword evidence="1" id="KW-0732">Signal</keyword>
<accession>A0ABR2UGI7</accession>
<reference evidence="2 3" key="1">
    <citation type="journal article" date="2024" name="J. Plant Pathol.">
        <title>Sequence and assembly of the genome of Seiridium unicorne, isolate CBS 538.82, causal agent of cypress canker disease.</title>
        <authorList>
            <person name="Scali E."/>
            <person name="Rocca G.D."/>
            <person name="Danti R."/>
            <person name="Garbelotto M."/>
            <person name="Barberini S."/>
            <person name="Baroncelli R."/>
            <person name="Emiliani G."/>
        </authorList>
    </citation>
    <scope>NUCLEOTIDE SEQUENCE [LARGE SCALE GENOMIC DNA]</scope>
    <source>
        <strain evidence="2 3">BM-138-508</strain>
    </source>
</reference>
<sequence>MYNFSALLLPVLRSAADALVDVGLDIARNWWKTGRASISVKHVLTKVLTAMASRVAQLLTPIVLREAVPPRRPFDKHQYLAPAGPAGEPSSQLISCSGVEQIRILNSSKASAPVLRRTFRQSAEVEIRLGKGRLGRQTLLPTQLVCSSRVSLQERPNLLPTLLVFSVPE</sequence>
<organism evidence="2 3">
    <name type="scientific">Seiridium unicorne</name>
    <dbReference type="NCBI Taxonomy" id="138068"/>
    <lineage>
        <taxon>Eukaryota</taxon>
        <taxon>Fungi</taxon>
        <taxon>Dikarya</taxon>
        <taxon>Ascomycota</taxon>
        <taxon>Pezizomycotina</taxon>
        <taxon>Sordariomycetes</taxon>
        <taxon>Xylariomycetidae</taxon>
        <taxon>Amphisphaeriales</taxon>
        <taxon>Sporocadaceae</taxon>
        <taxon>Seiridium</taxon>
    </lineage>
</organism>
<name>A0ABR2UGI7_9PEZI</name>
<proteinExistence type="predicted"/>
<feature type="chain" id="PRO_5047053137" evidence="1">
    <location>
        <begin position="19"/>
        <end position="169"/>
    </location>
</feature>